<gene>
    <name evidence="3" type="ORF">WHR41_07830</name>
</gene>
<accession>A0AB34KDS7</accession>
<name>A0AB34KDS7_9PEZI</name>
<dbReference type="GeneID" id="96009272"/>
<dbReference type="Proteomes" id="UP000803884">
    <property type="component" value="Unassembled WGS sequence"/>
</dbReference>
<dbReference type="EMBL" id="JAAQHG020000037">
    <property type="protein sequence ID" value="KAL1583224.1"/>
    <property type="molecule type" value="Genomic_DNA"/>
</dbReference>
<proteinExistence type="predicted"/>
<feature type="compositionally biased region" description="Basic and acidic residues" evidence="2">
    <location>
        <begin position="591"/>
        <end position="605"/>
    </location>
</feature>
<reference evidence="3 4" key="1">
    <citation type="journal article" date="2020" name="Microbiol. Resour. Announc.">
        <title>Draft Genome Sequence of a Cladosporium Species Isolated from the Mesophotic Ascidian Didemnum maculosum.</title>
        <authorList>
            <person name="Gioti A."/>
            <person name="Siaperas R."/>
            <person name="Nikolaivits E."/>
            <person name="Le Goff G."/>
            <person name="Ouazzani J."/>
            <person name="Kotoulas G."/>
            <person name="Topakas E."/>
        </authorList>
    </citation>
    <scope>NUCLEOTIDE SEQUENCE [LARGE SCALE GENOMIC DNA]</scope>
    <source>
        <strain evidence="3 4">TM138-S3</strain>
    </source>
</reference>
<feature type="region of interest" description="Disordered" evidence="2">
    <location>
        <begin position="585"/>
        <end position="615"/>
    </location>
</feature>
<evidence type="ECO:0000313" key="3">
    <source>
        <dbReference type="EMBL" id="KAL1583224.1"/>
    </source>
</evidence>
<comment type="caution">
    <text evidence="3">The sequence shown here is derived from an EMBL/GenBank/DDBJ whole genome shotgun (WGS) entry which is preliminary data.</text>
</comment>
<dbReference type="AlphaFoldDB" id="A0AB34KDS7"/>
<feature type="region of interest" description="Disordered" evidence="2">
    <location>
        <begin position="1"/>
        <end position="55"/>
    </location>
</feature>
<dbReference type="RefSeq" id="XP_069226331.1">
    <property type="nucleotide sequence ID" value="XM_069376434.1"/>
</dbReference>
<organism evidence="3 4">
    <name type="scientific">Cladosporium halotolerans</name>
    <dbReference type="NCBI Taxonomy" id="1052096"/>
    <lineage>
        <taxon>Eukaryota</taxon>
        <taxon>Fungi</taxon>
        <taxon>Dikarya</taxon>
        <taxon>Ascomycota</taxon>
        <taxon>Pezizomycotina</taxon>
        <taxon>Dothideomycetes</taxon>
        <taxon>Dothideomycetidae</taxon>
        <taxon>Cladosporiales</taxon>
        <taxon>Cladosporiaceae</taxon>
        <taxon>Cladosporium</taxon>
    </lineage>
</organism>
<feature type="region of interest" description="Disordered" evidence="2">
    <location>
        <begin position="261"/>
        <end position="285"/>
    </location>
</feature>
<evidence type="ECO:0000256" key="1">
    <source>
        <dbReference type="SAM" id="Coils"/>
    </source>
</evidence>
<feature type="region of interest" description="Disordered" evidence="2">
    <location>
        <begin position="464"/>
        <end position="543"/>
    </location>
</feature>
<evidence type="ECO:0000256" key="2">
    <source>
        <dbReference type="SAM" id="MobiDB-lite"/>
    </source>
</evidence>
<keyword evidence="4" id="KW-1185">Reference proteome</keyword>
<protein>
    <submittedName>
        <fullName evidence="3">Uncharacterized protein</fullName>
    </submittedName>
</protein>
<sequence length="718" mass="78459">MSDIPQWRLKIPPSRSRTPMLESPEIDQGMRPPSALAGPSTRPPTPKRGLRPKLSSYLSQSAPFGAASKEPEPFFADHLTPSFPSWAVEDTFPNTSAEQLIHAVMCRLMARPYESLESRFNGSLLQIFEAYRQLADERDRLEKRLAEEVDGRSADRSAMQKAERRWEDEKETYKAEVKRLELVIAKGKRGVAEVALVRQDSLIRGRKMMAGNHDDEDDGKETVFEFLEKTKMFEPKDWSGQRATMKLRPASPSAKMARLSKRLAKKTSKTSIHAELPFGSPPPNIPSTSLLQASYLEDQAKLEKTKVEDRPQAAAEARVSFSDDTASTFSCAGDFLPDETGERLPLSSISEPLPDSDILELRQMAATISRRRDVNIESVMPRLVEMFRSPSSPEEPSSQRYERTLGQRMMTAPVANATSAPPARKSSHIKGFFNKLRTQASLDTVSDTRRFSFEFGDDAEPIRTAYETTSRDSPLRKSASLSSLPTVTHHVTNPTAPVCLSPIESSPATSVRTTDSRRTSKIPSPSYNAALAKPRQERDGSVSSLGTVMREADKSAPRTASAGSSVYSAHSSLHYAADEAISVPRVAPSRASERSSNRSELERLRGNVGISSDGAAGSLQARHLPDHTDTVTASNPRCAGNVPVKGCGSVSGLTANATPGQRVPSPTRGGSDGRSGLVYDAGLRPLATMLENSRPLLHSPRSDGADINNIRNPPGRGD</sequence>
<feature type="coiled-coil region" evidence="1">
    <location>
        <begin position="124"/>
        <end position="183"/>
    </location>
</feature>
<feature type="region of interest" description="Disordered" evidence="2">
    <location>
        <begin position="653"/>
        <end position="677"/>
    </location>
</feature>
<keyword evidence="1" id="KW-0175">Coiled coil</keyword>
<feature type="region of interest" description="Disordered" evidence="2">
    <location>
        <begin position="691"/>
        <end position="718"/>
    </location>
</feature>
<evidence type="ECO:0000313" key="4">
    <source>
        <dbReference type="Proteomes" id="UP000803884"/>
    </source>
</evidence>
<feature type="compositionally biased region" description="Polar residues" evidence="2">
    <location>
        <begin position="479"/>
        <end position="495"/>
    </location>
</feature>